<keyword evidence="3" id="KW-1185">Reference proteome</keyword>
<sequence>MSVPSSTYSPLPPKSYTRMIRLLPDEDKDAPIRCELFNYNLSHSGDEGHLYEALSYVWGNPVTSHSIILNSRGFLITESLHTALLHLRDSQLERVLWVDAISIKQDDDNEKSEQIPLMRMIYAQARRVIVWLGEAQEYGDKALEVLGSLGRKQNPKPINENDRERCEKLLQRDWFRRVWVLQEVGVAQYISIMCGSVQINGHIFCEGLDNLKPSSTLIPRISPVSFLMKGALFRSHGEHYSTATLSIGELVSMYRSHNATKQHDKVYALLGLSSDSNSAALVPDYKLSWHEVFRRVSQHVFPKCSVGIYYGSETAIIKGKGWILGYIHSISVSLKDSQQTFKVVFNQVCQKLGYPDEWEAEWSLQASGELLEDGDIVCLLEGLSQPSILRLCADYYTVVTPVVRPKVQAQHENDNMIAGGSHSSYGLCDILLVWKISLAEDKVNLQSPSKLIDITPNCHEKFFETERRLNHTAYVLVDAVMEISKLKVSGKTALDNILSKGRIKDMDNQSLFQENNDLRSLKIAIEQALWQQVEHCYAWKEVLAVAVQDSGPYGYIISSILLQNLGERLPVSEAVVKAAAANTGSYGDQIMAQL</sequence>
<accession>A0A395GNB2</accession>
<evidence type="ECO:0000313" key="3">
    <source>
        <dbReference type="Proteomes" id="UP000249402"/>
    </source>
</evidence>
<dbReference type="InterPro" id="IPR010730">
    <property type="entry name" value="HET"/>
</dbReference>
<dbReference type="VEuPathDB" id="FungiDB:BO80DRAFT_438197"/>
<evidence type="ECO:0000259" key="1">
    <source>
        <dbReference type="Pfam" id="PF06985"/>
    </source>
</evidence>
<feature type="domain" description="Heterokaryon incompatibility" evidence="1">
    <location>
        <begin position="51"/>
        <end position="183"/>
    </location>
</feature>
<dbReference type="Proteomes" id="UP000249402">
    <property type="component" value="Unassembled WGS sequence"/>
</dbReference>
<feature type="non-terminal residue" evidence="2">
    <location>
        <position position="594"/>
    </location>
</feature>
<dbReference type="STRING" id="1448316.A0A395GNB2"/>
<gene>
    <name evidence="2" type="ORF">BO80DRAFT_438197</name>
</gene>
<dbReference type="GeneID" id="37225894"/>
<dbReference type="EMBL" id="KZ824469">
    <property type="protein sequence ID" value="RAK96842.1"/>
    <property type="molecule type" value="Genomic_DNA"/>
</dbReference>
<organism evidence="2 3">
    <name type="scientific">Aspergillus ibericus CBS 121593</name>
    <dbReference type="NCBI Taxonomy" id="1448316"/>
    <lineage>
        <taxon>Eukaryota</taxon>
        <taxon>Fungi</taxon>
        <taxon>Dikarya</taxon>
        <taxon>Ascomycota</taxon>
        <taxon>Pezizomycotina</taxon>
        <taxon>Eurotiomycetes</taxon>
        <taxon>Eurotiomycetidae</taxon>
        <taxon>Eurotiales</taxon>
        <taxon>Aspergillaceae</taxon>
        <taxon>Aspergillus</taxon>
        <taxon>Aspergillus subgen. Circumdati</taxon>
    </lineage>
</organism>
<dbReference type="OrthoDB" id="3477286at2759"/>
<reference evidence="2 3" key="1">
    <citation type="submission" date="2018-02" db="EMBL/GenBank/DDBJ databases">
        <title>The genomes of Aspergillus section Nigri reveals drivers in fungal speciation.</title>
        <authorList>
            <consortium name="DOE Joint Genome Institute"/>
            <person name="Vesth T.C."/>
            <person name="Nybo J."/>
            <person name="Theobald S."/>
            <person name="Brandl J."/>
            <person name="Frisvad J.C."/>
            <person name="Nielsen K.F."/>
            <person name="Lyhne E.K."/>
            <person name="Kogle M.E."/>
            <person name="Kuo A."/>
            <person name="Riley R."/>
            <person name="Clum A."/>
            <person name="Nolan M."/>
            <person name="Lipzen A."/>
            <person name="Salamov A."/>
            <person name="Henrissat B."/>
            <person name="Wiebenga A."/>
            <person name="De vries R.P."/>
            <person name="Grigoriev I.V."/>
            <person name="Mortensen U.H."/>
            <person name="Andersen M.R."/>
            <person name="Baker S.E."/>
        </authorList>
    </citation>
    <scope>NUCLEOTIDE SEQUENCE [LARGE SCALE GENOMIC DNA]</scope>
    <source>
        <strain evidence="2 3">CBS 121593</strain>
    </source>
</reference>
<protein>
    <submittedName>
        <fullName evidence="2">HET-domain-containing protein</fullName>
    </submittedName>
</protein>
<dbReference type="InterPro" id="IPR052895">
    <property type="entry name" value="HetReg/Transcr_Mod"/>
</dbReference>
<proteinExistence type="predicted"/>
<evidence type="ECO:0000313" key="2">
    <source>
        <dbReference type="EMBL" id="RAK96842.1"/>
    </source>
</evidence>
<dbReference type="AlphaFoldDB" id="A0A395GNB2"/>
<dbReference type="PANTHER" id="PTHR24148:SF78">
    <property type="entry name" value="HETEROKARYON INCOMPATIBILITY DOMAIN-CONTAINING PROTEIN"/>
    <property type="match status" value="1"/>
</dbReference>
<dbReference type="Pfam" id="PF06985">
    <property type="entry name" value="HET"/>
    <property type="match status" value="1"/>
</dbReference>
<name>A0A395GNB2_9EURO</name>
<dbReference type="PANTHER" id="PTHR24148">
    <property type="entry name" value="ANKYRIN REPEAT DOMAIN-CONTAINING PROTEIN 39 HOMOLOG-RELATED"/>
    <property type="match status" value="1"/>
</dbReference>
<dbReference type="RefSeq" id="XP_025571170.1">
    <property type="nucleotide sequence ID" value="XM_025721029.1"/>
</dbReference>